<proteinExistence type="predicted"/>
<evidence type="ECO:0000256" key="3">
    <source>
        <dbReference type="ARBA" id="ARBA00012438"/>
    </source>
</evidence>
<keyword evidence="8" id="KW-0067">ATP-binding</keyword>
<dbReference type="InterPro" id="IPR036890">
    <property type="entry name" value="HATPase_C_sf"/>
</dbReference>
<evidence type="ECO:0000259" key="10">
    <source>
        <dbReference type="PROSITE" id="PS50109"/>
    </source>
</evidence>
<dbReference type="Proteomes" id="UP000248798">
    <property type="component" value="Unassembled WGS sequence"/>
</dbReference>
<comment type="subcellular location">
    <subcellularLocation>
        <location evidence="2">Cell membrane</location>
        <topology evidence="2">Multi-pass membrane protein</topology>
    </subcellularLocation>
</comment>
<comment type="caution">
    <text evidence="11">The sequence shown here is derived from an EMBL/GenBank/DDBJ whole genome shotgun (WGS) entry which is preliminary data.</text>
</comment>
<gene>
    <name evidence="11" type="ORF">DO021_09870</name>
</gene>
<dbReference type="SUPFAM" id="SSF55874">
    <property type="entry name" value="ATPase domain of HSP90 chaperone/DNA topoisomerase II/histidine kinase"/>
    <property type="match status" value="1"/>
</dbReference>
<reference evidence="11 12" key="1">
    <citation type="submission" date="2018-06" db="EMBL/GenBank/DDBJ databases">
        <title>Complete Genome Sequence of Desulfobacter hydrogenophilus (DSM3380).</title>
        <authorList>
            <person name="Marietou A."/>
            <person name="Schreiber L."/>
            <person name="Marshall I."/>
            <person name="Jorgensen B."/>
        </authorList>
    </citation>
    <scope>NUCLEOTIDE SEQUENCE [LARGE SCALE GENOMIC DNA]</scope>
    <source>
        <strain evidence="11 12">DSM 3380</strain>
    </source>
</reference>
<evidence type="ECO:0000256" key="4">
    <source>
        <dbReference type="ARBA" id="ARBA00022475"/>
    </source>
</evidence>
<evidence type="ECO:0000313" key="11">
    <source>
        <dbReference type="EMBL" id="RAM02238.1"/>
    </source>
</evidence>
<dbReference type="PANTHER" id="PTHR44936">
    <property type="entry name" value="SENSOR PROTEIN CREC"/>
    <property type="match status" value="1"/>
</dbReference>
<dbReference type="Pfam" id="PF00512">
    <property type="entry name" value="HisKA"/>
    <property type="match status" value="1"/>
</dbReference>
<evidence type="ECO:0000256" key="1">
    <source>
        <dbReference type="ARBA" id="ARBA00000085"/>
    </source>
</evidence>
<organism evidence="11 12">
    <name type="scientific">Desulfobacter hydrogenophilus</name>
    <dbReference type="NCBI Taxonomy" id="2291"/>
    <lineage>
        <taxon>Bacteria</taxon>
        <taxon>Pseudomonadati</taxon>
        <taxon>Thermodesulfobacteriota</taxon>
        <taxon>Desulfobacteria</taxon>
        <taxon>Desulfobacterales</taxon>
        <taxon>Desulfobacteraceae</taxon>
        <taxon>Desulfobacter</taxon>
    </lineage>
</organism>
<dbReference type="SMART" id="SM00388">
    <property type="entry name" value="HisKA"/>
    <property type="match status" value="1"/>
</dbReference>
<keyword evidence="7 11" id="KW-0418">Kinase</keyword>
<dbReference type="GO" id="GO:0000155">
    <property type="term" value="F:phosphorelay sensor kinase activity"/>
    <property type="evidence" value="ECO:0007669"/>
    <property type="project" value="InterPro"/>
</dbReference>
<dbReference type="AlphaFoldDB" id="A0A328FCD8"/>
<dbReference type="InterPro" id="IPR005467">
    <property type="entry name" value="His_kinase_dom"/>
</dbReference>
<dbReference type="InterPro" id="IPR003661">
    <property type="entry name" value="HisK_dim/P_dom"/>
</dbReference>
<keyword evidence="6" id="KW-0547">Nucleotide-binding</keyword>
<dbReference type="EMBL" id="QLNI01000017">
    <property type="protein sequence ID" value="RAM02238.1"/>
    <property type="molecule type" value="Genomic_DNA"/>
</dbReference>
<dbReference type="CDD" id="cd00082">
    <property type="entry name" value="HisKA"/>
    <property type="match status" value="1"/>
</dbReference>
<dbReference type="RefSeq" id="WP_111956175.1">
    <property type="nucleotide sequence ID" value="NZ_CP036313.1"/>
</dbReference>
<evidence type="ECO:0000256" key="9">
    <source>
        <dbReference type="SAM" id="Phobius"/>
    </source>
</evidence>
<feature type="transmembrane region" description="Helical" evidence="9">
    <location>
        <begin position="6"/>
        <end position="29"/>
    </location>
</feature>
<evidence type="ECO:0000256" key="2">
    <source>
        <dbReference type="ARBA" id="ARBA00004651"/>
    </source>
</evidence>
<dbReference type="GO" id="GO:0005886">
    <property type="term" value="C:plasma membrane"/>
    <property type="evidence" value="ECO:0007669"/>
    <property type="project" value="UniProtKB-SubCell"/>
</dbReference>
<evidence type="ECO:0000256" key="5">
    <source>
        <dbReference type="ARBA" id="ARBA00022679"/>
    </source>
</evidence>
<dbReference type="EC" id="2.7.13.3" evidence="3"/>
<keyword evidence="4" id="KW-1003">Cell membrane</keyword>
<evidence type="ECO:0000256" key="7">
    <source>
        <dbReference type="ARBA" id="ARBA00022777"/>
    </source>
</evidence>
<sequence length="447" mass="50846">MKNPISLKWFVVLSFLIMAVVLIIGYSVLSVKFFFKGMDNIVAGHMVHVLESYIKATPEYERGSLTRFSGFMIAKQWQQMPENIKEFIDCPHTPGKLSVYKDGNWLGKPRHVVFAMSLQLGNETYYVVHRPPAHKTSPLIGNKGKENLRMLLGISLLTASGIAVLVWILLKLVERPVKSLGQWAHGLDADRLKAHVPDFIYPELNELARLIQESLSSVQESLDREHKFLRHASHELRTPISVIRNNVELLKRLNEVALDTTDTDPKQIAHQTRQKNKIIDRIDRAGLTMKHLTQTLLWLGQNEQVQLPVADINLEHLVLELAEEAGYLLRDKDVEVLLDTVPAVMTLAQVPARIVTGNLIRNAFQHTWCGQVRIIQTETCVQIINDIPGEDDTVRDLGFGLGLQLTRQLCDRLGWSYTSREEDDLHRACIVFCETEYLVKRSVDDVT</sequence>
<evidence type="ECO:0000256" key="8">
    <source>
        <dbReference type="ARBA" id="ARBA00022840"/>
    </source>
</evidence>
<keyword evidence="9" id="KW-1133">Transmembrane helix</keyword>
<dbReference type="SUPFAM" id="SSF47384">
    <property type="entry name" value="Homodimeric domain of signal transducing histidine kinase"/>
    <property type="match status" value="1"/>
</dbReference>
<name>A0A328FCD8_9BACT</name>
<evidence type="ECO:0000256" key="6">
    <source>
        <dbReference type="ARBA" id="ARBA00022741"/>
    </source>
</evidence>
<dbReference type="GO" id="GO:0005524">
    <property type="term" value="F:ATP binding"/>
    <property type="evidence" value="ECO:0007669"/>
    <property type="project" value="UniProtKB-KW"/>
</dbReference>
<keyword evidence="5" id="KW-0808">Transferase</keyword>
<protein>
    <recommendedName>
        <fullName evidence="3">histidine kinase</fullName>
        <ecNumber evidence="3">2.7.13.3</ecNumber>
    </recommendedName>
</protein>
<dbReference type="InterPro" id="IPR036097">
    <property type="entry name" value="HisK_dim/P_sf"/>
</dbReference>
<feature type="transmembrane region" description="Helical" evidence="9">
    <location>
        <begin position="150"/>
        <end position="170"/>
    </location>
</feature>
<comment type="catalytic activity">
    <reaction evidence="1">
        <text>ATP + protein L-histidine = ADP + protein N-phospho-L-histidine.</text>
        <dbReference type="EC" id="2.7.13.3"/>
    </reaction>
</comment>
<evidence type="ECO:0000313" key="12">
    <source>
        <dbReference type="Proteomes" id="UP000248798"/>
    </source>
</evidence>
<feature type="domain" description="Histidine kinase" evidence="10">
    <location>
        <begin position="231"/>
        <end position="414"/>
    </location>
</feature>
<dbReference type="PANTHER" id="PTHR44936:SF10">
    <property type="entry name" value="SENSOR PROTEIN RSTB"/>
    <property type="match status" value="1"/>
</dbReference>
<dbReference type="InterPro" id="IPR050980">
    <property type="entry name" value="2C_sensor_his_kinase"/>
</dbReference>
<keyword evidence="9" id="KW-0472">Membrane</keyword>
<dbReference type="Gene3D" id="1.10.287.130">
    <property type="match status" value="1"/>
</dbReference>
<accession>A0A328FCD8</accession>
<dbReference type="PROSITE" id="PS50109">
    <property type="entry name" value="HIS_KIN"/>
    <property type="match status" value="1"/>
</dbReference>
<keyword evidence="9" id="KW-0812">Transmembrane</keyword>